<evidence type="ECO:0000256" key="1">
    <source>
        <dbReference type="ARBA" id="ARBA00006620"/>
    </source>
</evidence>
<keyword evidence="3" id="KW-0540">Nuclease</keyword>
<evidence type="ECO:0000256" key="6">
    <source>
        <dbReference type="ARBA" id="ARBA00022884"/>
    </source>
</evidence>
<sequence length="81" mass="9116">MNPHPIKFRELERILRDLGILSLADRGKGSHVVFLRPEKEGSRKGVTYPVKHHGDNSDVSVHVVQSIIRAFGLSPKDFWGS</sequence>
<accession>A0A932I0T9</accession>
<dbReference type="Gene3D" id="3.30.920.30">
    <property type="entry name" value="Hypothetical protein"/>
    <property type="match status" value="1"/>
</dbReference>
<dbReference type="InterPro" id="IPR038570">
    <property type="entry name" value="HicA_sf"/>
</dbReference>
<reference evidence="8" key="1">
    <citation type="submission" date="2020-07" db="EMBL/GenBank/DDBJ databases">
        <title>Huge and variable diversity of episymbiotic CPR bacteria and DPANN archaea in groundwater ecosystems.</title>
        <authorList>
            <person name="He C.Y."/>
            <person name="Keren R."/>
            <person name="Whittaker M."/>
            <person name="Farag I.F."/>
            <person name="Doudna J."/>
            <person name="Cate J.H.D."/>
            <person name="Banfield J.F."/>
        </authorList>
    </citation>
    <scope>NUCLEOTIDE SEQUENCE</scope>
    <source>
        <strain evidence="8">NC_groundwater_763_Ag_S-0.2um_68_21</strain>
    </source>
</reference>
<evidence type="ECO:0000313" key="8">
    <source>
        <dbReference type="EMBL" id="MBI3127835.1"/>
    </source>
</evidence>
<keyword evidence="2" id="KW-1277">Toxin-antitoxin system</keyword>
<evidence type="ECO:0000256" key="5">
    <source>
        <dbReference type="ARBA" id="ARBA00022801"/>
    </source>
</evidence>
<dbReference type="AlphaFoldDB" id="A0A932I0T9"/>
<evidence type="ECO:0000256" key="3">
    <source>
        <dbReference type="ARBA" id="ARBA00022722"/>
    </source>
</evidence>
<dbReference type="GO" id="GO:0004519">
    <property type="term" value="F:endonuclease activity"/>
    <property type="evidence" value="ECO:0007669"/>
    <property type="project" value="UniProtKB-KW"/>
</dbReference>
<evidence type="ECO:0000256" key="4">
    <source>
        <dbReference type="ARBA" id="ARBA00022759"/>
    </source>
</evidence>
<dbReference type="GO" id="GO:0016787">
    <property type="term" value="F:hydrolase activity"/>
    <property type="evidence" value="ECO:0007669"/>
    <property type="project" value="UniProtKB-KW"/>
</dbReference>
<protein>
    <submittedName>
        <fullName evidence="8">Type II toxin-antitoxin system HicA family toxin</fullName>
    </submittedName>
</protein>
<evidence type="ECO:0000256" key="2">
    <source>
        <dbReference type="ARBA" id="ARBA00022649"/>
    </source>
</evidence>
<dbReference type="EMBL" id="JACPUR010000019">
    <property type="protein sequence ID" value="MBI3127835.1"/>
    <property type="molecule type" value="Genomic_DNA"/>
</dbReference>
<evidence type="ECO:0000256" key="7">
    <source>
        <dbReference type="ARBA" id="ARBA00023016"/>
    </source>
</evidence>
<name>A0A932I0T9_UNCTE</name>
<proteinExistence type="inferred from homology"/>
<dbReference type="Pfam" id="PF07927">
    <property type="entry name" value="HicA_toxin"/>
    <property type="match status" value="1"/>
</dbReference>
<gene>
    <name evidence="8" type="ORF">HYZ11_09545</name>
</gene>
<comment type="similarity">
    <text evidence="1">Belongs to the HicA mRNA interferase family.</text>
</comment>
<evidence type="ECO:0000313" key="9">
    <source>
        <dbReference type="Proteomes" id="UP000782312"/>
    </source>
</evidence>
<keyword evidence="7" id="KW-0346">Stress response</keyword>
<keyword evidence="5" id="KW-0378">Hydrolase</keyword>
<dbReference type="GO" id="GO:0003729">
    <property type="term" value="F:mRNA binding"/>
    <property type="evidence" value="ECO:0007669"/>
    <property type="project" value="InterPro"/>
</dbReference>
<keyword evidence="6" id="KW-0694">RNA-binding</keyword>
<comment type="caution">
    <text evidence="8">The sequence shown here is derived from an EMBL/GenBank/DDBJ whole genome shotgun (WGS) entry which is preliminary data.</text>
</comment>
<dbReference type="SUPFAM" id="SSF54786">
    <property type="entry name" value="YcfA/nrd intein domain"/>
    <property type="match status" value="1"/>
</dbReference>
<dbReference type="Proteomes" id="UP000782312">
    <property type="component" value="Unassembled WGS sequence"/>
</dbReference>
<dbReference type="InterPro" id="IPR012933">
    <property type="entry name" value="HicA_mRNA_interferase"/>
</dbReference>
<keyword evidence="4" id="KW-0255">Endonuclease</keyword>
<organism evidence="8 9">
    <name type="scientific">Tectimicrobiota bacterium</name>
    <dbReference type="NCBI Taxonomy" id="2528274"/>
    <lineage>
        <taxon>Bacteria</taxon>
        <taxon>Pseudomonadati</taxon>
        <taxon>Nitrospinota/Tectimicrobiota group</taxon>
        <taxon>Candidatus Tectimicrobiota</taxon>
    </lineage>
</organism>